<keyword evidence="1" id="KW-0812">Transmembrane</keyword>
<evidence type="ECO:0000313" key="2">
    <source>
        <dbReference type="EMBL" id="KMZ96030.1"/>
    </source>
</evidence>
<keyword evidence="1" id="KW-1133">Transmembrane helix</keyword>
<keyword evidence="1" id="KW-0472">Membrane</keyword>
<protein>
    <submittedName>
        <fullName evidence="2">Uncharacterized protein</fullName>
    </submittedName>
</protein>
<dbReference type="EMBL" id="KQ235710">
    <property type="protein sequence ID" value="KMZ96030.1"/>
    <property type="molecule type" value="Genomic_DNA"/>
</dbReference>
<dbReference type="Proteomes" id="UP000053239">
    <property type="component" value="Unassembled WGS sequence"/>
</dbReference>
<sequence length="232" mass="28500">MRMFYNLYISYYGSLHKYEYENEDEDEDEGEGEDESEYSCTNFFKKFKVNYDKCLRRCYIEELNELIWLQYNIPFQYEVETKKYYMMNILQQFFQYCDENRKNEKLSSFMEEFIEQYYNKKKGEYKDIFNECENNDEEKTHCQLYKECEKKFSNDLSTIKTNTDKYITQQKNYINSLSALELWIFKAKSMFQDFASMSRISPTIMSTMIAIVVCLFFLYKVLKKLFKKYLLK</sequence>
<evidence type="ECO:0000256" key="1">
    <source>
        <dbReference type="SAM" id="Phobius"/>
    </source>
</evidence>
<accession>A0A0J9TJZ9</accession>
<proteinExistence type="predicted"/>
<evidence type="ECO:0000313" key="3">
    <source>
        <dbReference type="Proteomes" id="UP000053239"/>
    </source>
</evidence>
<feature type="transmembrane region" description="Helical" evidence="1">
    <location>
        <begin position="204"/>
        <end position="222"/>
    </location>
</feature>
<gene>
    <name evidence="2" type="ORF">PVNG_06363</name>
</gene>
<organism evidence="2 3">
    <name type="scientific">Plasmodium vivax North Korean</name>
    <dbReference type="NCBI Taxonomy" id="1035514"/>
    <lineage>
        <taxon>Eukaryota</taxon>
        <taxon>Sar</taxon>
        <taxon>Alveolata</taxon>
        <taxon>Apicomplexa</taxon>
        <taxon>Aconoidasida</taxon>
        <taxon>Haemosporida</taxon>
        <taxon>Plasmodiidae</taxon>
        <taxon>Plasmodium</taxon>
        <taxon>Plasmodium (Plasmodium)</taxon>
    </lineage>
</organism>
<name>A0A0J9TJZ9_PLAVI</name>
<dbReference type="AlphaFoldDB" id="A0A0J9TJZ9"/>
<reference evidence="2 3" key="1">
    <citation type="submission" date="2011-09" db="EMBL/GenBank/DDBJ databases">
        <title>The Genome Sequence of Plasmodium vivax North Korean.</title>
        <authorList>
            <consortium name="The Broad Institute Genome Sequencing Platform"/>
            <consortium name="The Broad Institute Genome Sequencing Center for Infectious Disease"/>
            <person name="Neafsey D."/>
            <person name="Carlton J."/>
            <person name="Barnwell J."/>
            <person name="Collins W."/>
            <person name="Escalante A."/>
            <person name="Mullikin J."/>
            <person name="Saul A."/>
            <person name="Guigo R."/>
            <person name="Camara F."/>
            <person name="Young S.K."/>
            <person name="Zeng Q."/>
            <person name="Gargeya S."/>
            <person name="Fitzgerald M."/>
            <person name="Haas B."/>
            <person name="Abouelleil A."/>
            <person name="Alvarado L."/>
            <person name="Arachchi H.M."/>
            <person name="Berlin A."/>
            <person name="Brown A."/>
            <person name="Chapman S.B."/>
            <person name="Chen Z."/>
            <person name="Dunbar C."/>
            <person name="Freedman E."/>
            <person name="Gearin G."/>
            <person name="Gellesch M."/>
            <person name="Goldberg J."/>
            <person name="Griggs A."/>
            <person name="Gujja S."/>
            <person name="Heiman D."/>
            <person name="Howarth C."/>
            <person name="Larson L."/>
            <person name="Lui A."/>
            <person name="MacDonald P.J.P."/>
            <person name="Montmayeur A."/>
            <person name="Murphy C."/>
            <person name="Neiman D."/>
            <person name="Pearson M."/>
            <person name="Priest M."/>
            <person name="Roberts A."/>
            <person name="Saif S."/>
            <person name="Shea T."/>
            <person name="Shenoy N."/>
            <person name="Sisk P."/>
            <person name="Stolte C."/>
            <person name="Sykes S."/>
            <person name="Wortman J."/>
            <person name="Nusbaum C."/>
            <person name="Birren B."/>
        </authorList>
    </citation>
    <scope>NUCLEOTIDE SEQUENCE [LARGE SCALE GENOMIC DNA]</scope>
    <source>
        <strain evidence="2 3">North Korean</strain>
    </source>
</reference>